<gene>
    <name evidence="8" type="ORF">NCTC8284_02748</name>
</gene>
<evidence type="ECO:0000313" key="9">
    <source>
        <dbReference type="Proteomes" id="UP000278733"/>
    </source>
</evidence>
<dbReference type="Pfam" id="PF04829">
    <property type="entry name" value="PT-VENN"/>
    <property type="match status" value="1"/>
</dbReference>
<reference evidence="8 9" key="1">
    <citation type="submission" date="2018-12" db="EMBL/GenBank/DDBJ databases">
        <authorList>
            <consortium name="Pathogen Informatics"/>
        </authorList>
    </citation>
    <scope>NUCLEOTIDE SEQUENCE [LARGE SCALE GENOMIC DNA]</scope>
    <source>
        <strain evidence="8 9">NCTC8284</strain>
    </source>
</reference>
<comment type="subcellular location">
    <subcellularLocation>
        <location evidence="1">Target cell</location>
        <location evidence="1">Target cell cytoplasm</location>
    </subcellularLocation>
</comment>
<protein>
    <submittedName>
        <fullName evidence="8">Uncharacterized protein</fullName>
    </submittedName>
</protein>
<accession>A0A3S4XUR2</accession>
<evidence type="ECO:0000256" key="3">
    <source>
        <dbReference type="ARBA" id="ARBA00022913"/>
    </source>
</evidence>
<evidence type="ECO:0000256" key="2">
    <source>
        <dbReference type="ARBA" id="ARBA00022656"/>
    </source>
</evidence>
<proteinExistence type="predicted"/>
<dbReference type="InterPro" id="IPR006914">
    <property type="entry name" value="VENN_dom"/>
</dbReference>
<dbReference type="Pfam" id="PF24241">
    <property type="entry name" value="Deam_C"/>
    <property type="match status" value="1"/>
</dbReference>
<keyword evidence="3" id="KW-1266">Target cell cytoplasm</keyword>
<dbReference type="GO" id="GO:0090729">
    <property type="term" value="F:toxin activity"/>
    <property type="evidence" value="ECO:0007669"/>
    <property type="project" value="UniProtKB-KW"/>
</dbReference>
<evidence type="ECO:0000256" key="5">
    <source>
        <dbReference type="SAM" id="MobiDB-lite"/>
    </source>
</evidence>
<feature type="compositionally biased region" description="Basic and acidic residues" evidence="5">
    <location>
        <begin position="187"/>
        <end position="197"/>
    </location>
</feature>
<dbReference type="Proteomes" id="UP000278733">
    <property type="component" value="Chromosome"/>
</dbReference>
<feature type="domain" description="Putative cytidine deaminase C-terminal" evidence="7">
    <location>
        <begin position="227"/>
        <end position="285"/>
    </location>
</feature>
<evidence type="ECO:0000259" key="7">
    <source>
        <dbReference type="Pfam" id="PF24241"/>
    </source>
</evidence>
<dbReference type="KEGG" id="rpne:NCTC8284_02748"/>
<feature type="domain" description="VENN motif-containing" evidence="6">
    <location>
        <begin position="13"/>
        <end position="35"/>
    </location>
</feature>
<dbReference type="InterPro" id="IPR057580">
    <property type="entry name" value="Deam_C"/>
</dbReference>
<evidence type="ECO:0000256" key="4">
    <source>
        <dbReference type="ARBA" id="ARBA00023026"/>
    </source>
</evidence>
<sequence length="324" mass="36209">MTAKANGTSEQQGGSLLTATAGADTAKRAVENNYLYNVEVDNLIKELAQAEKEGKDTKPIFEKYAKLSEKNRQELLQECGNNPVCYMPHIQMMKTGDEAVYENFSYLRLGSYFNDVSRATQAKMSDFVEAENAKTRAQLPNSIQYATLALGLGEAMGLGGIALKDKLPKLSFSSKDKNYPKGGMDNYQREKVGDSDYPSRAENNATAIPLKQQLSNEMLKAQGVKFENIDVIAKVDINGKIYVDTNQRARADKFADPNKPTLIAENISQKPPLPNGKPYPNSNMEILMQKLVQSNKLMREVVQRAKIWSFKFKVRMFVRTAVKI</sequence>
<dbReference type="EMBL" id="LR134405">
    <property type="protein sequence ID" value="VEH67551.1"/>
    <property type="molecule type" value="Genomic_DNA"/>
</dbReference>
<evidence type="ECO:0000259" key="6">
    <source>
        <dbReference type="Pfam" id="PF04829"/>
    </source>
</evidence>
<evidence type="ECO:0000313" key="8">
    <source>
        <dbReference type="EMBL" id="VEH67551.1"/>
    </source>
</evidence>
<feature type="region of interest" description="Disordered" evidence="5">
    <location>
        <begin position="174"/>
        <end position="197"/>
    </location>
</feature>
<dbReference type="AlphaFoldDB" id="A0A3S4XUR2"/>
<name>A0A3S4XUR2_9PAST</name>
<keyword evidence="2" id="KW-0800">Toxin</keyword>
<organism evidence="8 9">
    <name type="scientific">Rodentibacter pneumotropicus</name>
    <dbReference type="NCBI Taxonomy" id="758"/>
    <lineage>
        <taxon>Bacteria</taxon>
        <taxon>Pseudomonadati</taxon>
        <taxon>Pseudomonadota</taxon>
        <taxon>Gammaproteobacteria</taxon>
        <taxon>Pasteurellales</taxon>
        <taxon>Pasteurellaceae</taxon>
        <taxon>Rodentibacter</taxon>
    </lineage>
</organism>
<evidence type="ECO:0000256" key="1">
    <source>
        <dbReference type="ARBA" id="ARBA00004219"/>
    </source>
</evidence>
<keyword evidence="4" id="KW-0843">Virulence</keyword>